<protein>
    <recommendedName>
        <fullName evidence="3">RNA-binding protein KhpA</fullName>
    </recommendedName>
    <alternativeName>
        <fullName evidence="3">KH-domain protein A</fullName>
    </alternativeName>
</protein>
<comment type="similarity">
    <text evidence="3">Belongs to the KhpA RNA-binding protein family.</text>
</comment>
<keyword evidence="2 3" id="KW-0694">RNA-binding</keyword>
<keyword evidence="3" id="KW-0143">Chaperone</keyword>
<dbReference type="Pfam" id="PF13083">
    <property type="entry name" value="KH_KhpA-B"/>
    <property type="match status" value="1"/>
</dbReference>
<keyword evidence="1 3" id="KW-0963">Cytoplasm</keyword>
<dbReference type="GO" id="GO:0005737">
    <property type="term" value="C:cytoplasm"/>
    <property type="evidence" value="ECO:0007669"/>
    <property type="project" value="UniProtKB-SubCell"/>
</dbReference>
<name>A0A0N7MWQ2_9BACT</name>
<dbReference type="SUPFAM" id="SSF54814">
    <property type="entry name" value="Prokaryotic type KH domain (KH-domain type II)"/>
    <property type="match status" value="1"/>
</dbReference>
<dbReference type="OrthoDB" id="9812389at2"/>
<proteinExistence type="inferred from homology"/>
<comment type="subcellular location">
    <subcellularLocation>
        <location evidence="3">Cytoplasm</location>
    </subcellularLocation>
</comment>
<dbReference type="Gene3D" id="3.30.300.20">
    <property type="match status" value="1"/>
</dbReference>
<dbReference type="AlphaFoldDB" id="A0A0N7MWQ2"/>
<keyword evidence="3" id="KW-0133">Cell shape</keyword>
<reference evidence="5" key="1">
    <citation type="submission" date="2015-11" db="EMBL/GenBank/DDBJ databases">
        <authorList>
            <person name="Varghese N."/>
        </authorList>
    </citation>
    <scope>NUCLEOTIDE SEQUENCE [LARGE SCALE GENOMIC DNA]</scope>
    <source>
        <strain evidence="5">JGI-23</strain>
    </source>
</reference>
<comment type="subunit">
    <text evidence="3">Forms a complex with KhpB.</text>
</comment>
<gene>
    <name evidence="3" type="primary">khpA</name>
    <name evidence="4" type="ORF">JGI23_00639</name>
</gene>
<keyword evidence="3" id="KW-0961">Cell wall biogenesis/degradation</keyword>
<dbReference type="GO" id="GO:0003723">
    <property type="term" value="F:RNA binding"/>
    <property type="evidence" value="ECO:0007669"/>
    <property type="project" value="UniProtKB-UniRule"/>
</dbReference>
<dbReference type="InterPro" id="IPR009019">
    <property type="entry name" value="KH_sf_prok-type"/>
</dbReference>
<evidence type="ECO:0000256" key="2">
    <source>
        <dbReference type="ARBA" id="ARBA00022884"/>
    </source>
</evidence>
<organism evidence="4 5">
    <name type="scientific">Candidatus Chryseopegocella kryptomonas</name>
    <dbReference type="NCBI Taxonomy" id="1633643"/>
    <lineage>
        <taxon>Bacteria</taxon>
        <taxon>Pseudomonadati</taxon>
        <taxon>Candidatus Kryptoniota</taxon>
        <taxon>Candidatus Chryseopegocella</taxon>
    </lineage>
</organism>
<dbReference type="PANTHER" id="PTHR34654">
    <property type="entry name" value="UPF0109 PROTEIN SCO5592"/>
    <property type="match status" value="1"/>
</dbReference>
<dbReference type="InterPro" id="IPR015946">
    <property type="entry name" value="KH_dom-like_a/b"/>
</dbReference>
<dbReference type="Proteomes" id="UP000199197">
    <property type="component" value="Unassembled WGS sequence"/>
</dbReference>
<accession>A0A0N7MWQ2</accession>
<evidence type="ECO:0000256" key="3">
    <source>
        <dbReference type="HAMAP-Rule" id="MF_00088"/>
    </source>
</evidence>
<keyword evidence="5" id="KW-1185">Reference proteome</keyword>
<dbReference type="GO" id="GO:0009252">
    <property type="term" value="P:peptidoglycan biosynthetic process"/>
    <property type="evidence" value="ECO:0007669"/>
    <property type="project" value="UniProtKB-UniRule"/>
</dbReference>
<evidence type="ECO:0000313" key="5">
    <source>
        <dbReference type="Proteomes" id="UP000199197"/>
    </source>
</evidence>
<dbReference type="EMBL" id="CZVW01000005">
    <property type="protein sequence ID" value="CUS99275.1"/>
    <property type="molecule type" value="Genomic_DNA"/>
</dbReference>
<sequence length="76" mass="8618">MREFLEFIAKHLVDKPEDVKITMEDRENRVIFRLQVGQGDVGKVIGRRGRTANAMRVLLSAVAAKEGKRAVLEILQ</sequence>
<dbReference type="InterPro" id="IPR020627">
    <property type="entry name" value="KhpA"/>
</dbReference>
<dbReference type="HAMAP" id="MF_00088">
    <property type="entry name" value="KhpA"/>
    <property type="match status" value="1"/>
</dbReference>
<dbReference type="RefSeq" id="WP_092348408.1">
    <property type="nucleotide sequence ID" value="NZ_CZVW01000005.1"/>
</dbReference>
<dbReference type="GO" id="GO:0071555">
    <property type="term" value="P:cell wall organization"/>
    <property type="evidence" value="ECO:0007669"/>
    <property type="project" value="UniProtKB-KW"/>
</dbReference>
<dbReference type="GO" id="GO:0008360">
    <property type="term" value="P:regulation of cell shape"/>
    <property type="evidence" value="ECO:0007669"/>
    <property type="project" value="UniProtKB-KW"/>
</dbReference>
<comment type="function">
    <text evidence="3">A probable RNA chaperone. Forms a complex with KhpB which binds to cellular RNA and controls its expression. Plays a role in peptidoglycan (PG) homeostasis and cell length regulation.</text>
</comment>
<dbReference type="CDD" id="cd22533">
    <property type="entry name" value="KH-II_YlqC-like"/>
    <property type="match status" value="1"/>
</dbReference>
<evidence type="ECO:0000256" key="1">
    <source>
        <dbReference type="ARBA" id="ARBA00022490"/>
    </source>
</evidence>
<dbReference type="PANTHER" id="PTHR34654:SF1">
    <property type="entry name" value="RNA-BINDING PROTEIN KHPA"/>
    <property type="match status" value="1"/>
</dbReference>
<evidence type="ECO:0000313" key="4">
    <source>
        <dbReference type="EMBL" id="CUS99275.1"/>
    </source>
</evidence>